<keyword evidence="2" id="KW-0479">Metal-binding</keyword>
<dbReference type="GO" id="GO:0000978">
    <property type="term" value="F:RNA polymerase II cis-regulatory region sequence-specific DNA binding"/>
    <property type="evidence" value="ECO:0007669"/>
    <property type="project" value="TreeGrafter"/>
</dbReference>
<dbReference type="SUPFAM" id="SSF57667">
    <property type="entry name" value="beta-beta-alpha zinc fingers"/>
    <property type="match status" value="2"/>
</dbReference>
<evidence type="ECO:0000256" key="8">
    <source>
        <dbReference type="PROSITE-ProRule" id="PRU00042"/>
    </source>
</evidence>
<accession>A0AAN9G8G1</accession>
<evidence type="ECO:0000256" key="6">
    <source>
        <dbReference type="ARBA" id="ARBA00023125"/>
    </source>
</evidence>
<keyword evidence="3" id="KW-0677">Repeat</keyword>
<feature type="domain" description="C2H2-type" evidence="10">
    <location>
        <begin position="575"/>
        <end position="598"/>
    </location>
</feature>
<feature type="compositionally biased region" description="Polar residues" evidence="9">
    <location>
        <begin position="422"/>
        <end position="431"/>
    </location>
</feature>
<comment type="subcellular location">
    <subcellularLocation>
        <location evidence="1">Nucleus</location>
    </subcellularLocation>
</comment>
<dbReference type="Proteomes" id="UP001374579">
    <property type="component" value="Unassembled WGS sequence"/>
</dbReference>
<evidence type="ECO:0000313" key="12">
    <source>
        <dbReference type="Proteomes" id="UP001374579"/>
    </source>
</evidence>
<feature type="compositionally biased region" description="Polar residues" evidence="9">
    <location>
        <begin position="517"/>
        <end position="528"/>
    </location>
</feature>
<dbReference type="PANTHER" id="PTHR24404">
    <property type="entry name" value="ZINC FINGER PROTEIN"/>
    <property type="match status" value="1"/>
</dbReference>
<dbReference type="Pfam" id="PF00096">
    <property type="entry name" value="zf-C2H2"/>
    <property type="match status" value="1"/>
</dbReference>
<dbReference type="InterPro" id="IPR036236">
    <property type="entry name" value="Znf_C2H2_sf"/>
</dbReference>
<dbReference type="GO" id="GO:0005634">
    <property type="term" value="C:nucleus"/>
    <property type="evidence" value="ECO:0007669"/>
    <property type="project" value="UniProtKB-SubCell"/>
</dbReference>
<keyword evidence="12" id="KW-1185">Reference proteome</keyword>
<dbReference type="PANTHER" id="PTHR24404:SF114">
    <property type="entry name" value="KLUMPFUSS, ISOFORM B-RELATED"/>
    <property type="match status" value="1"/>
</dbReference>
<evidence type="ECO:0000256" key="3">
    <source>
        <dbReference type="ARBA" id="ARBA00022737"/>
    </source>
</evidence>
<dbReference type="GO" id="GO:0003700">
    <property type="term" value="F:DNA-binding transcription factor activity"/>
    <property type="evidence" value="ECO:0007669"/>
    <property type="project" value="TreeGrafter"/>
</dbReference>
<dbReference type="GO" id="GO:0006357">
    <property type="term" value="P:regulation of transcription by RNA polymerase II"/>
    <property type="evidence" value="ECO:0007669"/>
    <property type="project" value="TreeGrafter"/>
</dbReference>
<sequence length="598" mass="64935">MEQMQATSEKDAASAADGMTRITDETIKDYTTKSIKEADQSVVNTSLSITPQETTIHSHDERLHGSCNSSPDNHQSSTQQPQERDILPHQPSTDLQHEHMFSSNSGSDEFGSGDPDLDQLCRISANRFGAPESPYDDLPLSFSLPYSGDGKGARMYSCNICSFKTIFKNSLVNHQAVHSDARPWICEICDYAAKRKQDLKKHLQTMHGMVVDSLALKPGHGMVVDSLALKPGANPPASSASSSGLASPVETKPLIVNNVVVSDDQRSSNMLGFGPHMAHSASVLAHQQAAAAAAQFGHPLPSSATMNQNARSMPMPAVGKFISDKFPFNQYFGDGGMPRFPGEAFMSPTHMGLRATAKDDKGASGLDSLPSHRFHSQGDRVGGQSAVHKFHSSDTGLHSEGRESRHYLPSVSEILSKDRLQPGSSSDQRTAVRSPEMGSRLPEIATGHSRDARPVDPNSPARVSSVSEGIGLGASHRWKRSSGDLSSEDGFQADQSMVPRKAARLQSSGSECDPSHHVSSQSDHVGSIEPISSTVSHARSLETRKSFHCLHCDIMFFDNALYLMHMGLHDNSNPWKCSVCGRTFFEKYSFTSHFINQH</sequence>
<dbReference type="AlphaFoldDB" id="A0AAN9G8G1"/>
<feature type="domain" description="C2H2-type" evidence="10">
    <location>
        <begin position="156"/>
        <end position="183"/>
    </location>
</feature>
<keyword evidence="7" id="KW-0539">Nucleus</keyword>
<feature type="compositionally biased region" description="Basic and acidic residues" evidence="9">
    <location>
        <begin position="22"/>
        <end position="39"/>
    </location>
</feature>
<evidence type="ECO:0000259" key="10">
    <source>
        <dbReference type="PROSITE" id="PS50157"/>
    </source>
</evidence>
<dbReference type="Gene3D" id="3.30.160.60">
    <property type="entry name" value="Classic Zinc Finger"/>
    <property type="match status" value="2"/>
</dbReference>
<dbReference type="PROSITE" id="PS50157">
    <property type="entry name" value="ZINC_FINGER_C2H2_2"/>
    <property type="match status" value="3"/>
</dbReference>
<dbReference type="GO" id="GO:0008270">
    <property type="term" value="F:zinc ion binding"/>
    <property type="evidence" value="ECO:0007669"/>
    <property type="project" value="UniProtKB-KW"/>
</dbReference>
<evidence type="ECO:0000313" key="11">
    <source>
        <dbReference type="EMBL" id="KAK7098434.1"/>
    </source>
</evidence>
<reference evidence="11 12" key="1">
    <citation type="submission" date="2024-02" db="EMBL/GenBank/DDBJ databases">
        <title>Chromosome-scale genome assembly of the rough periwinkle Littorina saxatilis.</title>
        <authorList>
            <person name="De Jode A."/>
            <person name="Faria R."/>
            <person name="Formenti G."/>
            <person name="Sims Y."/>
            <person name="Smith T.P."/>
            <person name="Tracey A."/>
            <person name="Wood J.M.D."/>
            <person name="Zagrodzka Z.B."/>
            <person name="Johannesson K."/>
            <person name="Butlin R.K."/>
            <person name="Leder E.H."/>
        </authorList>
    </citation>
    <scope>NUCLEOTIDE SEQUENCE [LARGE SCALE GENOMIC DNA]</scope>
    <source>
        <strain evidence="11">Snail1</strain>
        <tissue evidence="11">Muscle</tissue>
    </source>
</reference>
<evidence type="ECO:0000256" key="5">
    <source>
        <dbReference type="ARBA" id="ARBA00022833"/>
    </source>
</evidence>
<name>A0AAN9G8G1_9CAEN</name>
<evidence type="ECO:0000256" key="9">
    <source>
        <dbReference type="SAM" id="MobiDB-lite"/>
    </source>
</evidence>
<evidence type="ECO:0000256" key="1">
    <source>
        <dbReference type="ARBA" id="ARBA00004123"/>
    </source>
</evidence>
<dbReference type="InterPro" id="IPR013087">
    <property type="entry name" value="Znf_C2H2_type"/>
</dbReference>
<evidence type="ECO:0000256" key="7">
    <source>
        <dbReference type="ARBA" id="ARBA00023242"/>
    </source>
</evidence>
<dbReference type="InterPro" id="IPR050589">
    <property type="entry name" value="Ikaros_C2H2-ZF"/>
</dbReference>
<feature type="compositionally biased region" description="Basic and acidic residues" evidence="9">
    <location>
        <begin position="397"/>
        <end position="406"/>
    </location>
</feature>
<organism evidence="11 12">
    <name type="scientific">Littorina saxatilis</name>
    <dbReference type="NCBI Taxonomy" id="31220"/>
    <lineage>
        <taxon>Eukaryota</taxon>
        <taxon>Metazoa</taxon>
        <taxon>Spiralia</taxon>
        <taxon>Lophotrochozoa</taxon>
        <taxon>Mollusca</taxon>
        <taxon>Gastropoda</taxon>
        <taxon>Caenogastropoda</taxon>
        <taxon>Littorinimorpha</taxon>
        <taxon>Littorinoidea</taxon>
        <taxon>Littorinidae</taxon>
        <taxon>Littorina</taxon>
    </lineage>
</organism>
<proteinExistence type="predicted"/>
<feature type="compositionally biased region" description="Polar residues" evidence="9">
    <location>
        <begin position="41"/>
        <end position="55"/>
    </location>
</feature>
<evidence type="ECO:0000256" key="4">
    <source>
        <dbReference type="ARBA" id="ARBA00022771"/>
    </source>
</evidence>
<evidence type="ECO:0000256" key="2">
    <source>
        <dbReference type="ARBA" id="ARBA00022723"/>
    </source>
</evidence>
<keyword evidence="5" id="KW-0862">Zinc</keyword>
<feature type="compositionally biased region" description="Polar residues" evidence="9">
    <location>
        <begin position="66"/>
        <end position="81"/>
    </location>
</feature>
<dbReference type="PROSITE" id="PS00028">
    <property type="entry name" value="ZINC_FINGER_C2H2_1"/>
    <property type="match status" value="2"/>
</dbReference>
<keyword evidence="6" id="KW-0238">DNA-binding</keyword>
<gene>
    <name evidence="11" type="ORF">V1264_002730</name>
</gene>
<feature type="region of interest" description="Disordered" evidence="9">
    <location>
        <begin position="1"/>
        <end position="116"/>
    </location>
</feature>
<dbReference type="SMART" id="SM00355">
    <property type="entry name" value="ZnF_C2H2"/>
    <property type="match status" value="4"/>
</dbReference>
<protein>
    <recommendedName>
        <fullName evidence="10">C2H2-type domain-containing protein</fullName>
    </recommendedName>
</protein>
<feature type="region of interest" description="Disordered" evidence="9">
    <location>
        <begin position="358"/>
        <end position="528"/>
    </location>
</feature>
<keyword evidence="4 8" id="KW-0863">Zinc-finger</keyword>
<comment type="caution">
    <text evidence="11">The sequence shown here is derived from an EMBL/GenBank/DDBJ whole genome shotgun (WGS) entry which is preliminary data.</text>
</comment>
<dbReference type="EMBL" id="JBAMIC010000012">
    <property type="protein sequence ID" value="KAK7098434.1"/>
    <property type="molecule type" value="Genomic_DNA"/>
</dbReference>
<feature type="domain" description="C2H2-type" evidence="10">
    <location>
        <begin position="547"/>
        <end position="574"/>
    </location>
</feature>